<evidence type="ECO:0000313" key="2">
    <source>
        <dbReference type="EMBL" id="AYO30940.1"/>
    </source>
</evidence>
<gene>
    <name evidence="2" type="ORF">D2962_10250</name>
</gene>
<name>A0A3G2R648_9FIRM</name>
<dbReference type="KEGG" id="bacg:D2962_10250"/>
<keyword evidence="1" id="KW-0175">Coiled coil</keyword>
<evidence type="ECO:0000256" key="1">
    <source>
        <dbReference type="SAM" id="Coils"/>
    </source>
</evidence>
<dbReference type="AlphaFoldDB" id="A0A3G2R648"/>
<accession>A0A3G2R648</accession>
<dbReference type="EMBL" id="CP033169">
    <property type="protein sequence ID" value="AYO30940.1"/>
    <property type="molecule type" value="Genomic_DNA"/>
</dbReference>
<proteinExistence type="predicted"/>
<keyword evidence="3" id="KW-1185">Reference proteome</keyword>
<reference evidence="2 3" key="1">
    <citation type="submission" date="2018-10" db="EMBL/GenBank/DDBJ databases">
        <authorList>
            <person name="Zhang X."/>
        </authorList>
    </citation>
    <scope>NUCLEOTIDE SEQUENCE [LARGE SCALE GENOMIC DNA]</scope>
    <source>
        <strain evidence="2 3">SK-G1</strain>
    </source>
</reference>
<dbReference type="RefSeq" id="WP_122014923.1">
    <property type="nucleotide sequence ID" value="NZ_CP033169.1"/>
</dbReference>
<evidence type="ECO:0000313" key="3">
    <source>
        <dbReference type="Proteomes" id="UP000280960"/>
    </source>
</evidence>
<sequence>MENLGISRAGGVMLGLKEEIDRMTTSIKNIKKEMDDELQQALMKSSSLVEINKNMEEIQLAGQLILTSIKDNNMKAVEKLLRKLRRKIYDTQILLAKGIQKSMLKATQDLAEAENGIMLINSLDDMANKFNFFEEKIRSINIFTY</sequence>
<dbReference type="Proteomes" id="UP000280960">
    <property type="component" value="Chromosome"/>
</dbReference>
<feature type="coiled-coil region" evidence="1">
    <location>
        <begin position="13"/>
        <end position="40"/>
    </location>
</feature>
<organism evidence="2 3">
    <name type="scientific">Biomaibacter acetigenes</name>
    <dbReference type="NCBI Taxonomy" id="2316383"/>
    <lineage>
        <taxon>Bacteria</taxon>
        <taxon>Bacillati</taxon>
        <taxon>Bacillota</taxon>
        <taxon>Clostridia</taxon>
        <taxon>Thermosediminibacterales</taxon>
        <taxon>Tepidanaerobacteraceae</taxon>
        <taxon>Biomaibacter</taxon>
    </lineage>
</organism>
<protein>
    <submittedName>
        <fullName evidence="2">Uncharacterized protein</fullName>
    </submittedName>
</protein>